<dbReference type="PROSITE" id="PS50862">
    <property type="entry name" value="AA_TRNA_LIGASE_II"/>
    <property type="match status" value="1"/>
</dbReference>
<comment type="subcellular location">
    <subcellularLocation>
        <location evidence="7">Cytoplasm</location>
    </subcellularLocation>
</comment>
<dbReference type="PANTHER" id="PTHR42918:SF15">
    <property type="entry name" value="LYSINE--TRNA LIGASE, CHLOROPLASTIC_MITOCHONDRIAL"/>
    <property type="match status" value="1"/>
</dbReference>
<keyword evidence="2 7" id="KW-0479">Metal-binding</keyword>
<keyword evidence="11" id="KW-1185">Reference proteome</keyword>
<evidence type="ECO:0000256" key="5">
    <source>
        <dbReference type="ARBA" id="ARBA00023146"/>
    </source>
</evidence>
<evidence type="ECO:0000313" key="10">
    <source>
        <dbReference type="EMBL" id="WRP15118.1"/>
    </source>
</evidence>
<organism evidence="10 11">
    <name type="scientific">Geochorda subterranea</name>
    <dbReference type="NCBI Taxonomy" id="3109564"/>
    <lineage>
        <taxon>Bacteria</taxon>
        <taxon>Bacillati</taxon>
        <taxon>Bacillota</taxon>
        <taxon>Limnochordia</taxon>
        <taxon>Limnochordales</taxon>
        <taxon>Geochordaceae</taxon>
        <taxon>Geochorda</taxon>
    </lineage>
</organism>
<dbReference type="PANTHER" id="PTHR42918">
    <property type="entry name" value="LYSYL-TRNA SYNTHETASE"/>
    <property type="match status" value="1"/>
</dbReference>
<protein>
    <recommendedName>
        <fullName evidence="7">Lysine--tRNA ligase</fullName>
        <ecNumber evidence="7">6.1.1.6</ecNumber>
    </recommendedName>
    <alternativeName>
        <fullName evidence="7">Lysyl-tRNA synthetase</fullName>
        <shortName evidence="7">LysRS</shortName>
    </alternativeName>
</protein>
<keyword evidence="7" id="KW-0963">Cytoplasm</keyword>
<keyword evidence="3 7" id="KW-0547">Nucleotide-binding</keyword>
<evidence type="ECO:0000259" key="9">
    <source>
        <dbReference type="PROSITE" id="PS50862"/>
    </source>
</evidence>
<keyword evidence="7 8" id="KW-0460">Magnesium</keyword>
<dbReference type="PRINTS" id="PR00982">
    <property type="entry name" value="TRNASYNTHLYS"/>
</dbReference>
<dbReference type="Pfam" id="PF01336">
    <property type="entry name" value="tRNA_anti-codon"/>
    <property type="match status" value="1"/>
</dbReference>
<sequence>MSASQRSDDDAATPQPLSQQVAVRRAKLAKLRAAGAPLYGPPFRRTHTAASVVEDFSTLEGQEVAVVGRLMTFRRHGRIGFADLWDASGRIQLYLREDRLGPDFATFFELDRGDIVGVKGTVTRTRRGEISVEVGVYTPLVKALQPPPEKWHGLKEVELRYRRRYVDLLANPDVRRRFALRSAIIGAVREFFVAEGFLEVETPVLHPVAGGANARPFVTHHNALDMDLYLRIAPELYLKRLLVGGLERVFEIGKNFRNEGISPRHNPEHTALEAYLAFGDWQDMMDLTERCVAYVAQRCLGSRVVEYAGRRLDLTPPWPRLSMLDAIHRYAGIDLRSTRDPREAREAARRAGIETPQGTTFGELVAEIFEARVEPELWGPVFITHYPVEVSPLARSRPDDPAFTERFEPYLGTMEIGNGFSELNDPDEQRRRFEAQAARRARGDEEAHPYDADFLLALEYGMPPAGGLGIGIDRLVMVLTGVPSIRDVILFPLLRPEEPG</sequence>
<gene>
    <name evidence="7 10" type="primary">lysS</name>
    <name evidence="10" type="ORF">VLY81_02790</name>
</gene>
<dbReference type="CDD" id="cd00775">
    <property type="entry name" value="LysRS_core"/>
    <property type="match status" value="1"/>
</dbReference>
<evidence type="ECO:0000256" key="1">
    <source>
        <dbReference type="ARBA" id="ARBA00022598"/>
    </source>
</evidence>
<comment type="similarity">
    <text evidence="7">Belongs to the class-II aminoacyl-tRNA synthetase family.</text>
</comment>
<dbReference type="EC" id="6.1.1.6" evidence="7"/>
<dbReference type="CDD" id="cd04322">
    <property type="entry name" value="LysRS_N"/>
    <property type="match status" value="1"/>
</dbReference>
<keyword evidence="1 7" id="KW-0436">Ligase</keyword>
<dbReference type="NCBIfam" id="TIGR00499">
    <property type="entry name" value="lysS_bact"/>
    <property type="match status" value="1"/>
</dbReference>
<dbReference type="InterPro" id="IPR004364">
    <property type="entry name" value="Aa-tRNA-synt_II"/>
</dbReference>
<evidence type="ECO:0000256" key="3">
    <source>
        <dbReference type="ARBA" id="ARBA00022741"/>
    </source>
</evidence>
<evidence type="ECO:0000256" key="4">
    <source>
        <dbReference type="ARBA" id="ARBA00022840"/>
    </source>
</evidence>
<dbReference type="InterPro" id="IPR004365">
    <property type="entry name" value="NA-bd_OB_tRNA"/>
</dbReference>
<dbReference type="SUPFAM" id="SSF50249">
    <property type="entry name" value="Nucleic acid-binding proteins"/>
    <property type="match status" value="1"/>
</dbReference>
<evidence type="ECO:0000256" key="2">
    <source>
        <dbReference type="ARBA" id="ARBA00022723"/>
    </source>
</evidence>
<evidence type="ECO:0000256" key="7">
    <source>
        <dbReference type="HAMAP-Rule" id="MF_00252"/>
    </source>
</evidence>
<name>A0ABZ1BSC7_9FIRM</name>
<feature type="domain" description="Aminoacyl-transfer RNA synthetases class-II family profile" evidence="9">
    <location>
        <begin position="178"/>
        <end position="496"/>
    </location>
</feature>
<feature type="binding site" evidence="7">
    <location>
        <position position="415"/>
    </location>
    <ligand>
        <name>Mg(2+)</name>
        <dbReference type="ChEBI" id="CHEBI:18420"/>
        <label>2</label>
    </ligand>
</feature>
<keyword evidence="4 7" id="KW-0067">ATP-binding</keyword>
<proteinExistence type="inferred from homology"/>
<dbReference type="Gene3D" id="2.40.50.140">
    <property type="entry name" value="Nucleic acid-binding proteins"/>
    <property type="match status" value="1"/>
</dbReference>
<dbReference type="Proteomes" id="UP001333102">
    <property type="component" value="Chromosome"/>
</dbReference>
<dbReference type="InterPro" id="IPR006195">
    <property type="entry name" value="aa-tRNA-synth_II"/>
</dbReference>
<feature type="binding site" evidence="7">
    <location>
        <position position="415"/>
    </location>
    <ligand>
        <name>Mg(2+)</name>
        <dbReference type="ChEBI" id="CHEBI:18420"/>
        <label>1</label>
    </ligand>
</feature>
<dbReference type="NCBIfam" id="NF001756">
    <property type="entry name" value="PRK00484.1"/>
    <property type="match status" value="1"/>
</dbReference>
<dbReference type="InterPro" id="IPR002313">
    <property type="entry name" value="Lys-tRNA-ligase_II"/>
</dbReference>
<dbReference type="InterPro" id="IPR018149">
    <property type="entry name" value="Lys-tRNA-synth_II_C"/>
</dbReference>
<dbReference type="HAMAP" id="MF_00252">
    <property type="entry name" value="Lys_tRNA_synth_class2"/>
    <property type="match status" value="1"/>
</dbReference>
<keyword evidence="7" id="KW-0648">Protein biosynthesis</keyword>
<accession>A0ABZ1BSC7</accession>
<comment type="subunit">
    <text evidence="7">Homodimer.</text>
</comment>
<feature type="binding site" evidence="7">
    <location>
        <position position="408"/>
    </location>
    <ligand>
        <name>Mg(2+)</name>
        <dbReference type="ChEBI" id="CHEBI:18420"/>
        <label>1</label>
    </ligand>
</feature>
<evidence type="ECO:0000256" key="8">
    <source>
        <dbReference type="RuleBase" id="RU000336"/>
    </source>
</evidence>
<evidence type="ECO:0000313" key="11">
    <source>
        <dbReference type="Proteomes" id="UP001333102"/>
    </source>
</evidence>
<dbReference type="RefSeq" id="WP_324669508.1">
    <property type="nucleotide sequence ID" value="NZ_CP141614.1"/>
</dbReference>
<evidence type="ECO:0000256" key="6">
    <source>
        <dbReference type="ARBA" id="ARBA00048573"/>
    </source>
</evidence>
<dbReference type="Pfam" id="PF00152">
    <property type="entry name" value="tRNA-synt_2"/>
    <property type="match status" value="1"/>
</dbReference>
<dbReference type="Gene3D" id="3.30.930.10">
    <property type="entry name" value="Bira Bifunctional Protein, Domain 2"/>
    <property type="match status" value="1"/>
</dbReference>
<comment type="catalytic activity">
    <reaction evidence="6 7 8">
        <text>tRNA(Lys) + L-lysine + ATP = L-lysyl-tRNA(Lys) + AMP + diphosphate</text>
        <dbReference type="Rhea" id="RHEA:20792"/>
        <dbReference type="Rhea" id="RHEA-COMP:9696"/>
        <dbReference type="Rhea" id="RHEA-COMP:9697"/>
        <dbReference type="ChEBI" id="CHEBI:30616"/>
        <dbReference type="ChEBI" id="CHEBI:32551"/>
        <dbReference type="ChEBI" id="CHEBI:33019"/>
        <dbReference type="ChEBI" id="CHEBI:78442"/>
        <dbReference type="ChEBI" id="CHEBI:78529"/>
        <dbReference type="ChEBI" id="CHEBI:456215"/>
        <dbReference type="EC" id="6.1.1.6"/>
    </reaction>
</comment>
<dbReference type="SUPFAM" id="SSF55681">
    <property type="entry name" value="Class II aaRS and biotin synthetases"/>
    <property type="match status" value="1"/>
</dbReference>
<keyword evidence="5 7" id="KW-0030">Aminoacyl-tRNA synthetase</keyword>
<comment type="cofactor">
    <cofactor evidence="7 8">
        <name>Mg(2+)</name>
        <dbReference type="ChEBI" id="CHEBI:18420"/>
    </cofactor>
    <text evidence="7 8">Binds 3 Mg(2+) ions per subunit.</text>
</comment>
<reference evidence="11" key="1">
    <citation type="submission" date="2023-12" db="EMBL/GenBank/DDBJ databases">
        <title>Novel isolates from deep terrestrial aquifers shed light on the physiology and ecology of the class Limnochordia.</title>
        <authorList>
            <person name="Karnachuk O.V."/>
            <person name="Lukina A.P."/>
            <person name="Avakyan M.R."/>
            <person name="Kadnikov V."/>
            <person name="Begmatov S."/>
            <person name="Beletsky A.V."/>
            <person name="Mardanov A.V."/>
            <person name="Ravin N.V."/>
        </authorList>
    </citation>
    <scope>NUCLEOTIDE SEQUENCE [LARGE SCALE GENOMIC DNA]</scope>
    <source>
        <strain evidence="11">LN</strain>
    </source>
</reference>
<dbReference type="EMBL" id="CP141614">
    <property type="protein sequence ID" value="WRP15118.1"/>
    <property type="molecule type" value="Genomic_DNA"/>
</dbReference>
<dbReference type="GO" id="GO:0004824">
    <property type="term" value="F:lysine-tRNA ligase activity"/>
    <property type="evidence" value="ECO:0007669"/>
    <property type="project" value="UniProtKB-EC"/>
</dbReference>
<dbReference type="InterPro" id="IPR045864">
    <property type="entry name" value="aa-tRNA-synth_II/BPL/LPL"/>
</dbReference>
<dbReference type="InterPro" id="IPR012340">
    <property type="entry name" value="NA-bd_OB-fold"/>
</dbReference>
<dbReference type="InterPro" id="IPR044136">
    <property type="entry name" value="Lys-tRNA-ligase_II_N"/>
</dbReference>